<feature type="non-terminal residue" evidence="3">
    <location>
        <position position="618"/>
    </location>
</feature>
<evidence type="ECO:0000313" key="4">
    <source>
        <dbReference type="Proteomes" id="UP000662373"/>
    </source>
</evidence>
<feature type="signal peptide" evidence="1">
    <location>
        <begin position="1"/>
        <end position="34"/>
    </location>
</feature>
<feature type="domain" description="DUF7507" evidence="2">
    <location>
        <begin position="585"/>
        <end position="618"/>
    </location>
</feature>
<dbReference type="InterPro" id="IPR055354">
    <property type="entry name" value="DUF7507"/>
</dbReference>
<organism evidence="3 4">
    <name type="scientific">Gelidibacter salicanalis</name>
    <dbReference type="NCBI Taxonomy" id="291193"/>
    <lineage>
        <taxon>Bacteria</taxon>
        <taxon>Pseudomonadati</taxon>
        <taxon>Bacteroidota</taxon>
        <taxon>Flavobacteriia</taxon>
        <taxon>Flavobacteriales</taxon>
        <taxon>Flavobacteriaceae</taxon>
        <taxon>Gelidibacter</taxon>
    </lineage>
</organism>
<dbReference type="Proteomes" id="UP000662373">
    <property type="component" value="Unassembled WGS sequence"/>
</dbReference>
<gene>
    <name evidence="3" type="ORF">JEM65_06970</name>
</gene>
<evidence type="ECO:0000256" key="1">
    <source>
        <dbReference type="SAM" id="SignalP"/>
    </source>
</evidence>
<name>A0A934NHY6_9FLAO</name>
<evidence type="ECO:0000313" key="3">
    <source>
        <dbReference type="EMBL" id="MBJ7880393.1"/>
    </source>
</evidence>
<comment type="caution">
    <text evidence="3">The sequence shown here is derived from an EMBL/GenBank/DDBJ whole genome shotgun (WGS) entry which is preliminary data.</text>
</comment>
<protein>
    <recommendedName>
        <fullName evidence="2">DUF7507 domain-containing protein</fullName>
    </recommendedName>
</protein>
<feature type="domain" description="DUF7507" evidence="2">
    <location>
        <begin position="475"/>
        <end position="576"/>
    </location>
</feature>
<feature type="chain" id="PRO_5037311822" description="DUF7507 domain-containing protein" evidence="1">
    <location>
        <begin position="35"/>
        <end position="618"/>
    </location>
</feature>
<dbReference type="InterPro" id="IPR047589">
    <property type="entry name" value="DUF11_rpt"/>
</dbReference>
<dbReference type="NCBIfam" id="TIGR01451">
    <property type="entry name" value="B_ant_repeat"/>
    <property type="match status" value="1"/>
</dbReference>
<proteinExistence type="predicted"/>
<reference evidence="3 4" key="1">
    <citation type="submission" date="2020-09" db="EMBL/GenBank/DDBJ databases">
        <title>Draft genome of Gelidibacter salicanalis PAMC21136.</title>
        <authorList>
            <person name="Park H."/>
        </authorList>
    </citation>
    <scope>NUCLEOTIDE SEQUENCE [LARGE SCALE GENOMIC DNA]</scope>
    <source>
        <strain evidence="3 4">PAMC21136</strain>
    </source>
</reference>
<keyword evidence="1" id="KW-0732">Signal</keyword>
<dbReference type="EMBL" id="JAEHJZ010000012">
    <property type="protein sequence ID" value="MBJ7880393.1"/>
    <property type="molecule type" value="Genomic_DNA"/>
</dbReference>
<dbReference type="AlphaFoldDB" id="A0A934NHY6"/>
<sequence length="618" mass="65921">MKHFNSPTFGIRTLLLKKSILFFTFFLASLSLLAQTVTTDKLDYLPGETAYATGSGWLAGENIVINIHEEPVYHPDVVTNITADANGSFTDFAVYDFEQHDYGSSFTLTATGQTSGNVAYAYFTDGAQSLWAWRKRGPTANTWNDGTTIQQANSIYAEDESIPFRWTIKTGNPAPQLKEGVFYIVRIEWDFAGGTTSPTTFFIDYLTTWNDTETAATGPFSDFFTGGNITTTPIPNDPQLLPAVQAQAVGGLFHLYNIDASTLTFVSGTASDRYVETPVNANQTRKYIEVRFTPNDGDATAGEFVNVAIAWGGHLGAESDYGLNKGANNFPGSSPQMLVDLTPTASGDQSNLNISPSAVVQQGKITIVKDAVPNSAQDFSFTSNLLGNFVLDDDTDPTLSNQKLFFGLAEGTYTFTENSTSGWMVTGVTGTENGAEDTTPADIFSGDIAASKATVTIANGEAWNIKFVNEVSLIPSLTVDKVVDLENISAPGTLTYAITVDNTGDVNITNVLLSDDLAGVATLDSGDTVDPGVLNVGETWIYSATYDATQADINAGTPLVNTASVETTQVPGPTTDSATTTIAQNPLMTVVKSSTTTEVTVAGQVITYSYLVTNTGNV</sequence>
<keyword evidence="4" id="KW-1185">Reference proteome</keyword>
<accession>A0A934NHY6</accession>
<dbReference type="Pfam" id="PF24346">
    <property type="entry name" value="DUF7507"/>
    <property type="match status" value="2"/>
</dbReference>
<evidence type="ECO:0000259" key="2">
    <source>
        <dbReference type="Pfam" id="PF24346"/>
    </source>
</evidence>